<sequence>MELEVTDPTDGSTRVFTGADELSVQRQVDEFWGVDEANRREHDG</sequence>
<proteinExistence type="predicted"/>
<dbReference type="PATRIC" id="fig|1299334.3.peg.2473"/>
<name>X8DCL9_MYCXE</name>
<organism evidence="1">
    <name type="scientific">Mycobacterium xenopi 4042</name>
    <dbReference type="NCBI Taxonomy" id="1299334"/>
    <lineage>
        <taxon>Bacteria</taxon>
        <taxon>Bacillati</taxon>
        <taxon>Actinomycetota</taxon>
        <taxon>Actinomycetes</taxon>
        <taxon>Mycobacteriales</taxon>
        <taxon>Mycobacteriaceae</taxon>
        <taxon>Mycobacterium</taxon>
    </lineage>
</organism>
<protein>
    <submittedName>
        <fullName evidence="1">Uncharacterized protein</fullName>
    </submittedName>
</protein>
<reference evidence="1" key="1">
    <citation type="submission" date="2014-01" db="EMBL/GenBank/DDBJ databases">
        <authorList>
            <person name="Brown-Elliot B."/>
            <person name="Wallace R."/>
            <person name="Lenaerts A."/>
            <person name="Ordway D."/>
            <person name="DeGroote M.A."/>
            <person name="Parker T."/>
            <person name="Sizemore C."/>
            <person name="Tallon L.J."/>
            <person name="Sadzewicz L.K."/>
            <person name="Sengamalay N."/>
            <person name="Fraser C.M."/>
            <person name="Hine E."/>
            <person name="Shefchek K.A."/>
            <person name="Das S.P."/>
            <person name="Tettelin H."/>
        </authorList>
    </citation>
    <scope>NUCLEOTIDE SEQUENCE [LARGE SCALE GENOMIC DNA]</scope>
    <source>
        <strain evidence="1">4042</strain>
    </source>
</reference>
<accession>X8DCL9</accession>
<dbReference type="EMBL" id="JAOB01000027">
    <property type="protein sequence ID" value="EUA65493.1"/>
    <property type="molecule type" value="Genomic_DNA"/>
</dbReference>
<dbReference type="AlphaFoldDB" id="X8DCL9"/>
<evidence type="ECO:0000313" key="1">
    <source>
        <dbReference type="EMBL" id="EUA65493.1"/>
    </source>
</evidence>
<gene>
    <name evidence="1" type="ORF">I553_10790</name>
</gene>
<comment type="caution">
    <text evidence="1">The sequence shown here is derived from an EMBL/GenBank/DDBJ whole genome shotgun (WGS) entry which is preliminary data.</text>
</comment>